<protein>
    <recommendedName>
        <fullName evidence="2">Coatomer gamma subunit appendage Ig-like subdomain domain-containing protein</fullName>
    </recommendedName>
</protein>
<evidence type="ECO:0000259" key="2">
    <source>
        <dbReference type="Pfam" id="PF08752"/>
    </source>
</evidence>
<dbReference type="InterPro" id="IPR037067">
    <property type="entry name" value="Coatomer_gsu_app_sf"/>
</dbReference>
<name>A0A7J7VYX9_MYOMY</name>
<dbReference type="VEuPathDB" id="HostDB:GeneID_118662848"/>
<accession>A0A7J7VYX9</accession>
<dbReference type="InterPro" id="IPR017106">
    <property type="entry name" value="Coatomer_gsu"/>
</dbReference>
<evidence type="ECO:0000313" key="4">
    <source>
        <dbReference type="Proteomes" id="UP000527355"/>
    </source>
</evidence>
<dbReference type="GO" id="GO:0005783">
    <property type="term" value="C:endoplasmic reticulum"/>
    <property type="evidence" value="ECO:0007669"/>
    <property type="project" value="TreeGrafter"/>
</dbReference>
<comment type="subcellular location">
    <subcellularLocation>
        <location evidence="1">Endomembrane system</location>
        <topology evidence="1">Peripheral membrane protein</topology>
    </subcellularLocation>
</comment>
<dbReference type="GO" id="GO:0009306">
    <property type="term" value="P:protein secretion"/>
    <property type="evidence" value="ECO:0007669"/>
    <property type="project" value="TreeGrafter"/>
</dbReference>
<proteinExistence type="predicted"/>
<dbReference type="AlphaFoldDB" id="A0A7J7VYX9"/>
<dbReference type="GO" id="GO:0006886">
    <property type="term" value="P:intracellular protein transport"/>
    <property type="evidence" value="ECO:0007669"/>
    <property type="project" value="InterPro"/>
</dbReference>
<dbReference type="GO" id="GO:0072384">
    <property type="term" value="P:organelle transport along microtubule"/>
    <property type="evidence" value="ECO:0007669"/>
    <property type="project" value="TreeGrafter"/>
</dbReference>
<dbReference type="Gene3D" id="2.60.40.1480">
    <property type="entry name" value="Coatomer, gamma subunit, appendage domain"/>
    <property type="match status" value="1"/>
</dbReference>
<feature type="domain" description="Coatomer gamma subunit appendage Ig-like subdomain" evidence="2">
    <location>
        <begin position="62"/>
        <end position="115"/>
    </location>
</feature>
<dbReference type="InterPro" id="IPR013040">
    <property type="entry name" value="Coatomer_gsu_app_Ig-like_dom"/>
</dbReference>
<evidence type="ECO:0000256" key="1">
    <source>
        <dbReference type="ARBA" id="ARBA00004184"/>
    </source>
</evidence>
<evidence type="ECO:0000313" key="3">
    <source>
        <dbReference type="EMBL" id="KAF6330228.1"/>
    </source>
</evidence>
<organism evidence="3 4">
    <name type="scientific">Myotis myotis</name>
    <name type="common">Greater mouse-eared bat</name>
    <name type="synonym">Vespertilio myotis</name>
    <dbReference type="NCBI Taxonomy" id="51298"/>
    <lineage>
        <taxon>Eukaryota</taxon>
        <taxon>Metazoa</taxon>
        <taxon>Chordata</taxon>
        <taxon>Craniata</taxon>
        <taxon>Vertebrata</taxon>
        <taxon>Euteleostomi</taxon>
        <taxon>Mammalia</taxon>
        <taxon>Eutheria</taxon>
        <taxon>Laurasiatheria</taxon>
        <taxon>Chiroptera</taxon>
        <taxon>Yangochiroptera</taxon>
        <taxon>Vespertilionidae</taxon>
        <taxon>Myotis</taxon>
    </lineage>
</organism>
<dbReference type="SUPFAM" id="SSF49348">
    <property type="entry name" value="Clathrin adaptor appendage domain"/>
    <property type="match status" value="1"/>
</dbReference>
<reference evidence="3 4" key="1">
    <citation type="journal article" date="2020" name="Nature">
        <title>Six reference-quality genomes reveal evolution of bat adaptations.</title>
        <authorList>
            <person name="Jebb D."/>
            <person name="Huang Z."/>
            <person name="Pippel M."/>
            <person name="Hughes G.M."/>
            <person name="Lavrichenko K."/>
            <person name="Devanna P."/>
            <person name="Winkler S."/>
            <person name="Jermiin L.S."/>
            <person name="Skirmuntt E.C."/>
            <person name="Katzourakis A."/>
            <person name="Burkitt-Gray L."/>
            <person name="Ray D.A."/>
            <person name="Sullivan K.A.M."/>
            <person name="Roscito J.G."/>
            <person name="Kirilenko B.M."/>
            <person name="Davalos L.M."/>
            <person name="Corthals A.P."/>
            <person name="Power M.L."/>
            <person name="Jones G."/>
            <person name="Ransome R.D."/>
            <person name="Dechmann D.K.N."/>
            <person name="Locatelli A.G."/>
            <person name="Puechmaille S.J."/>
            <person name="Fedrigo O."/>
            <person name="Jarvis E.D."/>
            <person name="Hiller M."/>
            <person name="Vernes S.C."/>
            <person name="Myers E.W."/>
            <person name="Teeling E.C."/>
        </authorList>
    </citation>
    <scope>NUCLEOTIDE SEQUENCE [LARGE SCALE GENOMIC DNA]</scope>
    <source>
        <strain evidence="3">MMyoMyo1</strain>
        <tissue evidence="3">Flight muscle</tissue>
    </source>
</reference>
<dbReference type="GO" id="GO:0005793">
    <property type="term" value="C:endoplasmic reticulum-Golgi intermediate compartment"/>
    <property type="evidence" value="ECO:0007669"/>
    <property type="project" value="TreeGrafter"/>
</dbReference>
<dbReference type="GO" id="GO:0030126">
    <property type="term" value="C:COPI vesicle coat"/>
    <property type="evidence" value="ECO:0007669"/>
    <property type="project" value="InterPro"/>
</dbReference>
<dbReference type="GO" id="GO:0000139">
    <property type="term" value="C:Golgi membrane"/>
    <property type="evidence" value="ECO:0007669"/>
    <property type="project" value="TreeGrafter"/>
</dbReference>
<dbReference type="PANTHER" id="PTHR10261:SF3">
    <property type="entry name" value="COATOMER SUBUNIT GAMMA-1"/>
    <property type="match status" value="1"/>
</dbReference>
<gene>
    <name evidence="3" type="ORF">mMyoMyo1_012231</name>
</gene>
<dbReference type="InterPro" id="IPR013041">
    <property type="entry name" value="Clathrin_app_Ig-like_sf"/>
</dbReference>
<dbReference type="GO" id="GO:0006888">
    <property type="term" value="P:endoplasmic reticulum to Golgi vesicle-mediated transport"/>
    <property type="evidence" value="ECO:0007669"/>
    <property type="project" value="TreeGrafter"/>
</dbReference>
<dbReference type="PANTHER" id="PTHR10261">
    <property type="entry name" value="COATOMER SUBUNIT GAMMA"/>
    <property type="match status" value="1"/>
</dbReference>
<dbReference type="GO" id="GO:0006891">
    <property type="term" value="P:intra-Golgi vesicle-mediated transport"/>
    <property type="evidence" value="ECO:0007669"/>
    <property type="project" value="TreeGrafter"/>
</dbReference>
<comment type="caution">
    <text evidence="3">The sequence shown here is derived from an EMBL/GenBank/DDBJ whole genome shotgun (WGS) entry which is preliminary data.</text>
</comment>
<dbReference type="EMBL" id="JABWUV010000009">
    <property type="protein sequence ID" value="KAF6330228.1"/>
    <property type="molecule type" value="Genomic_DNA"/>
</dbReference>
<dbReference type="GO" id="GO:0005198">
    <property type="term" value="F:structural molecule activity"/>
    <property type="evidence" value="ECO:0007669"/>
    <property type="project" value="InterPro"/>
</dbReference>
<dbReference type="Pfam" id="PF08752">
    <property type="entry name" value="COP-gamma_platf"/>
    <property type="match status" value="1"/>
</dbReference>
<dbReference type="Proteomes" id="UP000527355">
    <property type="component" value="Unassembled WGS sequence"/>
</dbReference>
<sequence length="133" mass="14583">MHWGPSSSPHLSLQLSLSHKQIMSSTAPNIPSLTTRCSSFDCTKSLKGQTLRKVTVQMEPPETCYSLVALPKGDSTTVACTFRCMMNFTVKDCDLTTGKTDDEGSEDELVLEDLEATIADHIKKVMKLNVEAT</sequence>
<keyword evidence="4" id="KW-1185">Reference proteome</keyword>